<feature type="region of interest" description="Disordered" evidence="1">
    <location>
        <begin position="93"/>
        <end position="194"/>
    </location>
</feature>
<name>A0A401TY38_CHIPU</name>
<evidence type="ECO:0000313" key="3">
    <source>
        <dbReference type="Proteomes" id="UP000287033"/>
    </source>
</evidence>
<organism evidence="2 3">
    <name type="scientific">Chiloscyllium punctatum</name>
    <name type="common">Brownbanded bambooshark</name>
    <name type="synonym">Hemiscyllium punctatum</name>
    <dbReference type="NCBI Taxonomy" id="137246"/>
    <lineage>
        <taxon>Eukaryota</taxon>
        <taxon>Metazoa</taxon>
        <taxon>Chordata</taxon>
        <taxon>Craniata</taxon>
        <taxon>Vertebrata</taxon>
        <taxon>Chondrichthyes</taxon>
        <taxon>Elasmobranchii</taxon>
        <taxon>Galeomorphii</taxon>
        <taxon>Galeoidea</taxon>
        <taxon>Orectolobiformes</taxon>
        <taxon>Hemiscylliidae</taxon>
        <taxon>Chiloscyllium</taxon>
    </lineage>
</organism>
<feature type="compositionally biased region" description="Basic and acidic residues" evidence="1">
    <location>
        <begin position="138"/>
        <end position="183"/>
    </location>
</feature>
<proteinExistence type="predicted"/>
<feature type="region of interest" description="Disordered" evidence="1">
    <location>
        <begin position="1"/>
        <end position="37"/>
    </location>
</feature>
<protein>
    <submittedName>
        <fullName evidence="2">Uncharacterized protein</fullName>
    </submittedName>
</protein>
<feature type="compositionally biased region" description="Basic and acidic residues" evidence="1">
    <location>
        <begin position="99"/>
        <end position="120"/>
    </location>
</feature>
<accession>A0A401TY38</accession>
<dbReference type="Proteomes" id="UP000287033">
    <property type="component" value="Unassembled WGS sequence"/>
</dbReference>
<feature type="non-terminal residue" evidence="2">
    <location>
        <position position="194"/>
    </location>
</feature>
<dbReference type="EMBL" id="BEZZ01217286">
    <property type="protein sequence ID" value="GCC47548.1"/>
    <property type="molecule type" value="Genomic_DNA"/>
</dbReference>
<sequence>MPGQQPPLESSRDAVRGNPDQRVDDDRQHDHIGAQELTCIHRKEADAGLGTDGFGHHQRQPCGGERVAYAGQDRGQCARQNDPADQLQRAEALDPAELDQLRIDLPDSQRGVDVDRKGDAERDEEDLFGFTNAEPDDDQRQRGEEWNGADHLDAAVDRGLGDPREADQGAEREADGATDRETRGCPQQADAEVV</sequence>
<evidence type="ECO:0000313" key="2">
    <source>
        <dbReference type="EMBL" id="GCC47548.1"/>
    </source>
</evidence>
<evidence type="ECO:0000256" key="1">
    <source>
        <dbReference type="SAM" id="MobiDB-lite"/>
    </source>
</evidence>
<comment type="caution">
    <text evidence="2">The sequence shown here is derived from an EMBL/GenBank/DDBJ whole genome shotgun (WGS) entry which is preliminary data.</text>
</comment>
<feature type="compositionally biased region" description="Basic and acidic residues" evidence="1">
    <location>
        <begin position="10"/>
        <end position="37"/>
    </location>
</feature>
<dbReference type="AlphaFoldDB" id="A0A401TY38"/>
<keyword evidence="3" id="KW-1185">Reference proteome</keyword>
<gene>
    <name evidence="2" type="ORF">chiPu_0031738</name>
</gene>
<reference evidence="2 3" key="1">
    <citation type="journal article" date="2018" name="Nat. Ecol. Evol.">
        <title>Shark genomes provide insights into elasmobranch evolution and the origin of vertebrates.</title>
        <authorList>
            <person name="Hara Y"/>
            <person name="Yamaguchi K"/>
            <person name="Onimaru K"/>
            <person name="Kadota M"/>
            <person name="Koyanagi M"/>
            <person name="Keeley SD"/>
            <person name="Tatsumi K"/>
            <person name="Tanaka K"/>
            <person name="Motone F"/>
            <person name="Kageyama Y"/>
            <person name="Nozu R"/>
            <person name="Adachi N"/>
            <person name="Nishimura O"/>
            <person name="Nakagawa R"/>
            <person name="Tanegashima C"/>
            <person name="Kiyatake I"/>
            <person name="Matsumoto R"/>
            <person name="Murakumo K"/>
            <person name="Nishida K"/>
            <person name="Terakita A"/>
            <person name="Kuratani S"/>
            <person name="Sato K"/>
            <person name="Hyodo S Kuraku.S."/>
        </authorList>
    </citation>
    <scope>NUCLEOTIDE SEQUENCE [LARGE SCALE GENOMIC DNA]</scope>
</reference>